<dbReference type="PANTHER" id="PTHR43008">
    <property type="entry name" value="BENZIL REDUCTASE"/>
    <property type="match status" value="1"/>
</dbReference>
<protein>
    <recommendedName>
        <fullName evidence="6">D-arabinitol 2-dehydrogenase [ribulose-forming]</fullName>
        <ecNumber evidence="5">1.1.1.250</ecNumber>
    </recommendedName>
</protein>
<dbReference type="KEGG" id="trg:TRUGW13939_06680"/>
<reference evidence="9" key="1">
    <citation type="submission" date="2020-06" db="EMBL/GenBank/DDBJ databases">
        <title>A chromosome-scale genome assembly of Talaromyces rugulosus W13939.</title>
        <authorList>
            <person name="Wang B."/>
            <person name="Guo L."/>
            <person name="Ye K."/>
            <person name="Wang L."/>
        </authorList>
    </citation>
    <scope>NUCLEOTIDE SEQUENCE [LARGE SCALE GENOMIC DNA]</scope>
    <source>
        <strain evidence="9">W13939</strain>
    </source>
</reference>
<organism evidence="8 9">
    <name type="scientific">Talaromyces rugulosus</name>
    <name type="common">Penicillium rugulosum</name>
    <dbReference type="NCBI Taxonomy" id="121627"/>
    <lineage>
        <taxon>Eukaryota</taxon>
        <taxon>Fungi</taxon>
        <taxon>Dikarya</taxon>
        <taxon>Ascomycota</taxon>
        <taxon>Pezizomycotina</taxon>
        <taxon>Eurotiomycetes</taxon>
        <taxon>Eurotiomycetidae</taxon>
        <taxon>Eurotiales</taxon>
        <taxon>Trichocomaceae</taxon>
        <taxon>Talaromyces</taxon>
        <taxon>Talaromyces sect. Islandici</taxon>
    </lineage>
</organism>
<dbReference type="InterPro" id="IPR020904">
    <property type="entry name" value="Sc_DH/Rdtase_CS"/>
</dbReference>
<dbReference type="InterPro" id="IPR002347">
    <property type="entry name" value="SDR_fam"/>
</dbReference>
<keyword evidence="3" id="KW-0560">Oxidoreductase</keyword>
<sequence length="312" mass="33338">MAPGNENKDLPLPPVPDVVSKMPWIQLGDFEVASSRTPPPKPYPARSSPTERATARFNVHGNAVLTGGTGMLAIVSARALLEHGLSGLALFDLPNAIEKGKDAVEALRADFPSAKIITQSCDVTDEKGVVAAVQTAKQQLGNINILCCFAGMVGCVPSAEQSADHWRKIIDVNTTGCWIAAQAIAREMISSNHGGKIVFIASISGHRVNYPQPQAAYNTSKAALLHMKNSLAAEWTRYGIHVNSISPGYMDTVLNEGDDLVPWRRIWAERNPMRRMGSPEELTGPVVLLCSDVGGSYINGADIVVDGGGLVF</sequence>
<dbReference type="OrthoDB" id="47007at2759"/>
<dbReference type="PRINTS" id="PR00081">
    <property type="entry name" value="GDHRDH"/>
</dbReference>
<dbReference type="PROSITE" id="PS00061">
    <property type="entry name" value="ADH_SHORT"/>
    <property type="match status" value="1"/>
</dbReference>
<dbReference type="GeneID" id="55994175"/>
<evidence type="ECO:0000313" key="9">
    <source>
        <dbReference type="Proteomes" id="UP000509510"/>
    </source>
</evidence>
<comment type="pathway">
    <text evidence="4">Carbohydrate metabolism; D-arabinitol metabolism.</text>
</comment>
<dbReference type="EC" id="1.1.1.250" evidence="5"/>
<evidence type="ECO:0000256" key="3">
    <source>
        <dbReference type="ARBA" id="ARBA00023002"/>
    </source>
</evidence>
<name>A0A7H8R0I8_TALRU</name>
<dbReference type="GO" id="GO:0050664">
    <property type="term" value="F:oxidoreductase activity, acting on NAD(P)H, oxygen as acceptor"/>
    <property type="evidence" value="ECO:0007669"/>
    <property type="project" value="TreeGrafter"/>
</dbReference>
<feature type="region of interest" description="Disordered" evidence="7">
    <location>
        <begin position="31"/>
        <end position="51"/>
    </location>
</feature>
<dbReference type="GO" id="GO:0005975">
    <property type="term" value="P:carbohydrate metabolic process"/>
    <property type="evidence" value="ECO:0007669"/>
    <property type="project" value="UniProtKB-ARBA"/>
</dbReference>
<evidence type="ECO:0000256" key="7">
    <source>
        <dbReference type="SAM" id="MobiDB-lite"/>
    </source>
</evidence>
<dbReference type="PANTHER" id="PTHR43008:SF4">
    <property type="entry name" value="CHAIN DEHYDROGENASE, PUTATIVE (AFU_ORTHOLOGUE AFUA_4G08710)-RELATED"/>
    <property type="match status" value="1"/>
</dbReference>
<dbReference type="RefSeq" id="XP_035345724.1">
    <property type="nucleotide sequence ID" value="XM_035489831.1"/>
</dbReference>
<dbReference type="SUPFAM" id="SSF51735">
    <property type="entry name" value="NAD(P)-binding Rossmann-fold domains"/>
    <property type="match status" value="1"/>
</dbReference>
<keyword evidence="2" id="KW-0521">NADP</keyword>
<evidence type="ECO:0000313" key="8">
    <source>
        <dbReference type="EMBL" id="QKX59546.1"/>
    </source>
</evidence>
<dbReference type="GO" id="GO:0047038">
    <property type="term" value="F:D-arabinitol 2-dehydrogenase activity"/>
    <property type="evidence" value="ECO:0007669"/>
    <property type="project" value="UniProtKB-EC"/>
</dbReference>
<gene>
    <name evidence="8" type="ORF">TRUGW13939_06680</name>
</gene>
<accession>A0A7H8R0I8</accession>
<dbReference type="InterPro" id="IPR036291">
    <property type="entry name" value="NAD(P)-bd_dom_sf"/>
</dbReference>
<dbReference type="Pfam" id="PF13561">
    <property type="entry name" value="adh_short_C2"/>
    <property type="match status" value="1"/>
</dbReference>
<comment type="similarity">
    <text evidence="1">Belongs to the short-chain dehydrogenases/reductases (SDR) family.</text>
</comment>
<dbReference type="AlphaFoldDB" id="A0A7H8R0I8"/>
<evidence type="ECO:0000256" key="6">
    <source>
        <dbReference type="ARBA" id="ARBA00070881"/>
    </source>
</evidence>
<evidence type="ECO:0000256" key="4">
    <source>
        <dbReference type="ARBA" id="ARBA00060719"/>
    </source>
</evidence>
<dbReference type="Proteomes" id="UP000509510">
    <property type="component" value="Chromosome III"/>
</dbReference>
<keyword evidence="9" id="KW-1185">Reference proteome</keyword>
<dbReference type="Gene3D" id="3.40.50.720">
    <property type="entry name" value="NAD(P)-binding Rossmann-like Domain"/>
    <property type="match status" value="1"/>
</dbReference>
<evidence type="ECO:0000256" key="2">
    <source>
        <dbReference type="ARBA" id="ARBA00022857"/>
    </source>
</evidence>
<dbReference type="EMBL" id="CP055900">
    <property type="protein sequence ID" value="QKX59546.1"/>
    <property type="molecule type" value="Genomic_DNA"/>
</dbReference>
<evidence type="ECO:0000256" key="1">
    <source>
        <dbReference type="ARBA" id="ARBA00006484"/>
    </source>
</evidence>
<dbReference type="FunFam" id="3.40.50.720:FF:000240">
    <property type="entry name" value="SDR family oxidoreductase"/>
    <property type="match status" value="1"/>
</dbReference>
<evidence type="ECO:0000256" key="5">
    <source>
        <dbReference type="ARBA" id="ARBA00066831"/>
    </source>
</evidence>
<proteinExistence type="inferred from homology"/>